<evidence type="ECO:0000259" key="1">
    <source>
        <dbReference type="Pfam" id="PF07589"/>
    </source>
</evidence>
<evidence type="ECO:0000313" key="3">
    <source>
        <dbReference type="Proteomes" id="UP000256431"/>
    </source>
</evidence>
<dbReference type="AlphaFoldDB" id="A0A3D8H8A7"/>
<feature type="domain" description="Ice-binding protein C-terminal" evidence="1">
    <location>
        <begin position="183"/>
        <end position="204"/>
    </location>
</feature>
<dbReference type="RefSeq" id="WP_104272517.1">
    <property type="nucleotide sequence ID" value="NZ_PSSW01000024.1"/>
</dbReference>
<dbReference type="Proteomes" id="UP000256431">
    <property type="component" value="Unassembled WGS sequence"/>
</dbReference>
<comment type="caution">
    <text evidence="2">The sequence shown here is derived from an EMBL/GenBank/DDBJ whole genome shotgun (WGS) entry which is preliminary data.</text>
</comment>
<organism evidence="2 3">
    <name type="scientific">Marinobacter flavimaris</name>
    <dbReference type="NCBI Taxonomy" id="262076"/>
    <lineage>
        <taxon>Bacteria</taxon>
        <taxon>Pseudomonadati</taxon>
        <taxon>Pseudomonadota</taxon>
        <taxon>Gammaproteobacteria</taxon>
        <taxon>Pseudomonadales</taxon>
        <taxon>Marinobacteraceae</taxon>
        <taxon>Marinobacter</taxon>
    </lineage>
</organism>
<dbReference type="NCBIfam" id="TIGR02595">
    <property type="entry name" value="PEP_CTERM"/>
    <property type="match status" value="1"/>
</dbReference>
<dbReference type="EMBL" id="QRDH01000001">
    <property type="protein sequence ID" value="RDU42945.1"/>
    <property type="molecule type" value="Genomic_DNA"/>
</dbReference>
<dbReference type="Pfam" id="PF07589">
    <property type="entry name" value="PEP-CTERM"/>
    <property type="match status" value="1"/>
</dbReference>
<reference evidence="2 3" key="1">
    <citation type="submission" date="2018-08" db="EMBL/GenBank/DDBJ databases">
        <title>Genome sequence of Marinobacter flavimaris KCTC 12185.</title>
        <authorList>
            <person name="Chun J."/>
            <person name="Kim B.-Y."/>
            <person name="Choi S.-B."/>
            <person name="Kwak M.-J."/>
        </authorList>
    </citation>
    <scope>NUCLEOTIDE SEQUENCE [LARGE SCALE GENOMIC DNA]</scope>
    <source>
        <strain evidence="2 3">KCTC 12185</strain>
    </source>
</reference>
<name>A0A3D8H8A7_9GAMM</name>
<gene>
    <name evidence="2" type="ORF">DXI23_04605</name>
</gene>
<accession>A0A3D8H8A7</accession>
<evidence type="ECO:0000313" key="2">
    <source>
        <dbReference type="EMBL" id="RDU42945.1"/>
    </source>
</evidence>
<proteinExistence type="predicted"/>
<keyword evidence="3" id="KW-1185">Reference proteome</keyword>
<dbReference type="InterPro" id="IPR013424">
    <property type="entry name" value="Ice-binding_C"/>
</dbReference>
<protein>
    <submittedName>
        <fullName evidence="2">PEP-CTERM sorting domain-containing protein</fullName>
    </submittedName>
</protein>
<sequence>MDVRCDYIASGLAVAGLGIKLDRVKSRIQVITHQDAGGWLSGREPGSAPMGRLTVDKSININKFGVLMDIKGDSDLQFFIYDADTGSNLLTSSIIESVDVGLGYYFTDRLNFRFIPNTVYSVGAVSSNGAWYAVDMVANSISGFNFLTGNQNIRKESGSYILNTGTACCDVMTAFQVGRPRKVPEPHTFALLGLGLAGIAALRRTKTATEES</sequence>